<dbReference type="EMBL" id="PNHK01000677">
    <property type="protein sequence ID" value="PMC98932.1"/>
    <property type="molecule type" value="Genomic_DNA"/>
</dbReference>
<protein>
    <submittedName>
        <fullName evidence="1">Uncharacterized protein</fullName>
    </submittedName>
</protein>
<organism evidence="1 2">
    <name type="scientific">Brevibacterium paucivorans</name>
    <dbReference type="NCBI Taxonomy" id="170994"/>
    <lineage>
        <taxon>Bacteria</taxon>
        <taxon>Bacillati</taxon>
        <taxon>Actinomycetota</taxon>
        <taxon>Actinomycetes</taxon>
        <taxon>Micrococcales</taxon>
        <taxon>Brevibacteriaceae</taxon>
        <taxon>Brevibacterium</taxon>
    </lineage>
</organism>
<accession>A0A2N6VIB6</accession>
<comment type="caution">
    <text evidence="1">The sequence shown here is derived from an EMBL/GenBank/DDBJ whole genome shotgun (WGS) entry which is preliminary data.</text>
</comment>
<evidence type="ECO:0000313" key="1">
    <source>
        <dbReference type="EMBL" id="PMC98932.1"/>
    </source>
</evidence>
<sequence length="110" mass="11921">RWFDDGAVDDTAAPVLPAQYCRNCGRSGWAAMRSPESELKLAAADSDANIRREAVRGSSAVRTLILAEAELDEGLIIPVLPTGGDDRNHRCARDAAKWKSAWNSTLHSNS</sequence>
<dbReference type="RefSeq" id="WP_146004897.1">
    <property type="nucleotide sequence ID" value="NZ_PNHK01000677.1"/>
</dbReference>
<reference evidence="1 2" key="1">
    <citation type="submission" date="2017-09" db="EMBL/GenBank/DDBJ databases">
        <title>Bacterial strain isolated from the female urinary microbiota.</title>
        <authorList>
            <person name="Thomas-White K."/>
            <person name="Kumar N."/>
            <person name="Forster S."/>
            <person name="Putonti C."/>
            <person name="Lawley T."/>
            <person name="Wolfe A.J."/>
        </authorList>
    </citation>
    <scope>NUCLEOTIDE SEQUENCE [LARGE SCALE GENOMIC DNA]</scope>
    <source>
        <strain evidence="1 2">UMB1301</strain>
    </source>
</reference>
<feature type="non-terminal residue" evidence="1">
    <location>
        <position position="110"/>
    </location>
</feature>
<dbReference type="Proteomes" id="UP000235598">
    <property type="component" value="Unassembled WGS sequence"/>
</dbReference>
<proteinExistence type="predicted"/>
<feature type="non-terminal residue" evidence="1">
    <location>
        <position position="1"/>
    </location>
</feature>
<evidence type="ECO:0000313" key="2">
    <source>
        <dbReference type="Proteomes" id="UP000235598"/>
    </source>
</evidence>
<gene>
    <name evidence="1" type="ORF">CJ199_15650</name>
</gene>
<name>A0A2N6VIB6_9MICO</name>
<dbReference type="OrthoDB" id="3197455at2"/>
<dbReference type="AlphaFoldDB" id="A0A2N6VIB6"/>